<protein>
    <submittedName>
        <fullName evidence="1">Uncharacterized protein</fullName>
    </submittedName>
</protein>
<dbReference type="EMBL" id="CM056741">
    <property type="protein sequence ID" value="KAJ8681963.1"/>
    <property type="molecule type" value="Genomic_DNA"/>
</dbReference>
<reference evidence="1" key="1">
    <citation type="submission" date="2023-04" db="EMBL/GenBank/DDBJ databases">
        <title>A chromosome-level genome assembly of the parasitoid wasp Eretmocerus hayati.</title>
        <authorList>
            <person name="Zhong Y."/>
            <person name="Liu S."/>
            <person name="Liu Y."/>
        </authorList>
    </citation>
    <scope>NUCLEOTIDE SEQUENCE</scope>
    <source>
        <strain evidence="1">ZJU_SS_LIU_2023</strain>
    </source>
</reference>
<evidence type="ECO:0000313" key="2">
    <source>
        <dbReference type="Proteomes" id="UP001239111"/>
    </source>
</evidence>
<gene>
    <name evidence="1" type="ORF">QAD02_017755</name>
</gene>
<accession>A0ACC2PFW0</accession>
<keyword evidence="2" id="KW-1185">Reference proteome</keyword>
<name>A0ACC2PFW0_9HYME</name>
<sequence>MVYTTTRPEMVFITPPERRLRENLGRARDRANNWAEAFKEAAQAMLTQMDELRVQAEQYKTARSEAQREREELRQTARELADLLSSAFGSAGGNTAPSSSTPEVAVQQDPELT</sequence>
<organism evidence="1 2">
    <name type="scientific">Eretmocerus hayati</name>
    <dbReference type="NCBI Taxonomy" id="131215"/>
    <lineage>
        <taxon>Eukaryota</taxon>
        <taxon>Metazoa</taxon>
        <taxon>Ecdysozoa</taxon>
        <taxon>Arthropoda</taxon>
        <taxon>Hexapoda</taxon>
        <taxon>Insecta</taxon>
        <taxon>Pterygota</taxon>
        <taxon>Neoptera</taxon>
        <taxon>Endopterygota</taxon>
        <taxon>Hymenoptera</taxon>
        <taxon>Apocrita</taxon>
        <taxon>Proctotrupomorpha</taxon>
        <taxon>Chalcidoidea</taxon>
        <taxon>Aphelinidae</taxon>
        <taxon>Aphelininae</taxon>
        <taxon>Eretmocerus</taxon>
    </lineage>
</organism>
<proteinExistence type="predicted"/>
<comment type="caution">
    <text evidence="1">The sequence shown here is derived from an EMBL/GenBank/DDBJ whole genome shotgun (WGS) entry which is preliminary data.</text>
</comment>
<dbReference type="Proteomes" id="UP001239111">
    <property type="component" value="Chromosome 1"/>
</dbReference>
<evidence type="ECO:0000313" key="1">
    <source>
        <dbReference type="EMBL" id="KAJ8681963.1"/>
    </source>
</evidence>